<dbReference type="Proteomes" id="UP000321362">
    <property type="component" value="Chromosome"/>
</dbReference>
<accession>A0A5B8W0G7</accession>
<organism evidence="1 2">
    <name type="scientific">Mucilaginibacter ginsenosidivorax</name>
    <dbReference type="NCBI Taxonomy" id="862126"/>
    <lineage>
        <taxon>Bacteria</taxon>
        <taxon>Pseudomonadati</taxon>
        <taxon>Bacteroidota</taxon>
        <taxon>Sphingobacteriia</taxon>
        <taxon>Sphingobacteriales</taxon>
        <taxon>Sphingobacteriaceae</taxon>
        <taxon>Mucilaginibacter</taxon>
    </lineage>
</organism>
<dbReference type="EMBL" id="CP042437">
    <property type="protein sequence ID" value="QEC76276.1"/>
    <property type="molecule type" value="Genomic_DNA"/>
</dbReference>
<protein>
    <submittedName>
        <fullName evidence="1">Uncharacterized protein</fullName>
    </submittedName>
</protein>
<dbReference type="RefSeq" id="WP_147053453.1">
    <property type="nucleotide sequence ID" value="NZ_CP042437.1"/>
</dbReference>
<proteinExistence type="predicted"/>
<reference evidence="1 2" key="1">
    <citation type="journal article" date="2013" name="J. Microbiol.">
        <title>Mucilaginibacter ginsenosidivorax sp. nov., with ginsenoside converting activity isolated from sediment.</title>
        <authorList>
            <person name="Kim J.K."/>
            <person name="Choi T.E."/>
            <person name="Liu Q.M."/>
            <person name="Park H.Y."/>
            <person name="Yi T.H."/>
            <person name="Yoon M.H."/>
            <person name="Kim S.C."/>
            <person name="Im W.T."/>
        </authorList>
    </citation>
    <scope>NUCLEOTIDE SEQUENCE [LARGE SCALE GENOMIC DNA]</scope>
    <source>
        <strain evidence="1 2">KHI28</strain>
    </source>
</reference>
<dbReference type="KEGG" id="mgk:FSB76_10090"/>
<sequence length="63" mass="7156">MQLSGIALKQYGNRKFLVVFVFDFFSKYNNGVRPDFIRSARLSTCTAMALATKSVSRLKTTLF</sequence>
<keyword evidence="2" id="KW-1185">Reference proteome</keyword>
<evidence type="ECO:0000313" key="1">
    <source>
        <dbReference type="EMBL" id="QEC76276.1"/>
    </source>
</evidence>
<gene>
    <name evidence="1" type="ORF">FSB76_10090</name>
</gene>
<name>A0A5B8W0G7_9SPHI</name>
<dbReference type="AlphaFoldDB" id="A0A5B8W0G7"/>
<evidence type="ECO:0000313" key="2">
    <source>
        <dbReference type="Proteomes" id="UP000321362"/>
    </source>
</evidence>